<comment type="caution">
    <text evidence="8">The sequence shown here is derived from an EMBL/GenBank/DDBJ whole genome shotgun (WGS) entry which is preliminary data.</text>
</comment>
<proteinExistence type="inferred from homology"/>
<keyword evidence="3 5" id="KW-0238">DNA-binding</keyword>
<dbReference type="RefSeq" id="WP_082879952.1">
    <property type="nucleotide sequence ID" value="NZ_LUUH01000030.1"/>
</dbReference>
<dbReference type="Proteomes" id="UP000077763">
    <property type="component" value="Unassembled WGS sequence"/>
</dbReference>
<dbReference type="InterPro" id="IPR044068">
    <property type="entry name" value="CB"/>
</dbReference>
<dbReference type="InterPro" id="IPR013762">
    <property type="entry name" value="Integrase-like_cat_sf"/>
</dbReference>
<evidence type="ECO:0000256" key="1">
    <source>
        <dbReference type="ARBA" id="ARBA00008857"/>
    </source>
</evidence>
<accession>A0A177MNR9</accession>
<dbReference type="PROSITE" id="PS51898">
    <property type="entry name" value="TYR_RECOMBINASE"/>
    <property type="match status" value="1"/>
</dbReference>
<dbReference type="Pfam" id="PF00589">
    <property type="entry name" value="Phage_integrase"/>
    <property type="match status" value="1"/>
</dbReference>
<dbReference type="InterPro" id="IPR011010">
    <property type="entry name" value="DNA_brk_join_enz"/>
</dbReference>
<protein>
    <recommendedName>
        <fullName evidence="10">Integrase</fullName>
    </recommendedName>
</protein>
<evidence type="ECO:0000256" key="5">
    <source>
        <dbReference type="PROSITE-ProRule" id="PRU01248"/>
    </source>
</evidence>
<dbReference type="InterPro" id="IPR002104">
    <property type="entry name" value="Integrase_catalytic"/>
</dbReference>
<evidence type="ECO:0000256" key="4">
    <source>
        <dbReference type="ARBA" id="ARBA00023172"/>
    </source>
</evidence>
<evidence type="ECO:0008006" key="10">
    <source>
        <dbReference type="Google" id="ProtNLM"/>
    </source>
</evidence>
<keyword evidence="2" id="KW-0229">DNA integration</keyword>
<feature type="domain" description="Tyr recombinase" evidence="6">
    <location>
        <begin position="133"/>
        <end position="319"/>
    </location>
</feature>
<dbReference type="GO" id="GO:0006310">
    <property type="term" value="P:DNA recombination"/>
    <property type="evidence" value="ECO:0007669"/>
    <property type="project" value="UniProtKB-KW"/>
</dbReference>
<name>A0A177MNR9_METMH</name>
<feature type="domain" description="Core-binding (CB)" evidence="7">
    <location>
        <begin position="12"/>
        <end position="110"/>
    </location>
</feature>
<evidence type="ECO:0000313" key="9">
    <source>
        <dbReference type="Proteomes" id="UP000077763"/>
    </source>
</evidence>
<dbReference type="CDD" id="cd00397">
    <property type="entry name" value="DNA_BRE_C"/>
    <property type="match status" value="1"/>
</dbReference>
<evidence type="ECO:0000259" key="7">
    <source>
        <dbReference type="PROSITE" id="PS51900"/>
    </source>
</evidence>
<comment type="similarity">
    <text evidence="1">Belongs to the 'phage' integrase family.</text>
</comment>
<evidence type="ECO:0000259" key="6">
    <source>
        <dbReference type="PROSITE" id="PS51898"/>
    </source>
</evidence>
<organism evidence="8 9">
    <name type="scientific">Methylomonas methanica</name>
    <dbReference type="NCBI Taxonomy" id="421"/>
    <lineage>
        <taxon>Bacteria</taxon>
        <taxon>Pseudomonadati</taxon>
        <taxon>Pseudomonadota</taxon>
        <taxon>Gammaproteobacteria</taxon>
        <taxon>Methylococcales</taxon>
        <taxon>Methylococcaceae</taxon>
        <taxon>Methylomonas</taxon>
    </lineage>
</organism>
<gene>
    <name evidence="8" type="ORF">A1353_08405</name>
</gene>
<dbReference type="PANTHER" id="PTHR30349:SF41">
    <property type="entry name" value="INTEGRASE_RECOMBINASE PROTEIN MJ0367-RELATED"/>
    <property type="match status" value="1"/>
</dbReference>
<dbReference type="SUPFAM" id="SSF56349">
    <property type="entry name" value="DNA breaking-rejoining enzymes"/>
    <property type="match status" value="1"/>
</dbReference>
<evidence type="ECO:0000256" key="2">
    <source>
        <dbReference type="ARBA" id="ARBA00022908"/>
    </source>
</evidence>
<keyword evidence="4" id="KW-0233">DNA recombination</keyword>
<dbReference type="PANTHER" id="PTHR30349">
    <property type="entry name" value="PHAGE INTEGRASE-RELATED"/>
    <property type="match status" value="1"/>
</dbReference>
<dbReference type="AlphaFoldDB" id="A0A177MNR9"/>
<dbReference type="EMBL" id="LUUH01000030">
    <property type="protein sequence ID" value="OAI07034.1"/>
    <property type="molecule type" value="Genomic_DNA"/>
</dbReference>
<evidence type="ECO:0000256" key="3">
    <source>
        <dbReference type="ARBA" id="ARBA00023125"/>
    </source>
</evidence>
<evidence type="ECO:0000313" key="8">
    <source>
        <dbReference type="EMBL" id="OAI07034.1"/>
    </source>
</evidence>
<dbReference type="GO" id="GO:0015074">
    <property type="term" value="P:DNA integration"/>
    <property type="evidence" value="ECO:0007669"/>
    <property type="project" value="UniProtKB-KW"/>
</dbReference>
<dbReference type="GO" id="GO:0003677">
    <property type="term" value="F:DNA binding"/>
    <property type="evidence" value="ECO:0007669"/>
    <property type="project" value="UniProtKB-UniRule"/>
</dbReference>
<dbReference type="Gene3D" id="1.10.443.10">
    <property type="entry name" value="Intergrase catalytic core"/>
    <property type="match status" value="1"/>
</dbReference>
<sequence>MTRRQTNQIDKQQLQTNFEHFFQQLQTQQTNPITLYLENLAPSGRRSIRSSLLAAADIIGFTGKLETLPWQLIEYQHVALVRNTLRQQHKAANTINLTLSALRGVMKACFNLKLISADQLLTINDIKPVRGQRLLSGRSLTNIEVQKLLRACKQDKSPMGKRDHALIALMLATGLRRSEVIALDIHDFNSKTGLLTVQAGKGNKQRQIYLNPDSRQVIRQWRNCRGNADGKLFNPISKAGHVINKSLTGQSVYDIIQHRAEQAQIGELRPHDLRRTFVTQLLEAGVDLNTTRQLAGHSDIQTTARYDLRDQKAQRRAIQLLFN</sequence>
<dbReference type="InterPro" id="IPR050090">
    <property type="entry name" value="Tyrosine_recombinase_XerCD"/>
</dbReference>
<dbReference type="PROSITE" id="PS51900">
    <property type="entry name" value="CB"/>
    <property type="match status" value="1"/>
</dbReference>
<reference evidence="8 9" key="1">
    <citation type="submission" date="2016-03" db="EMBL/GenBank/DDBJ databases">
        <authorList>
            <person name="Ploux O."/>
        </authorList>
    </citation>
    <scope>NUCLEOTIDE SEQUENCE [LARGE SCALE GENOMIC DNA]</scope>
    <source>
        <strain evidence="8 9">R-45371</strain>
    </source>
</reference>